<evidence type="ECO:0000313" key="3">
    <source>
        <dbReference type="Proteomes" id="UP000531231"/>
    </source>
</evidence>
<organism evidence="2 3">
    <name type="scientific">Pseudochrobactrum saccharolyticum</name>
    <dbReference type="NCBI Taxonomy" id="354352"/>
    <lineage>
        <taxon>Bacteria</taxon>
        <taxon>Pseudomonadati</taxon>
        <taxon>Pseudomonadota</taxon>
        <taxon>Alphaproteobacteria</taxon>
        <taxon>Hyphomicrobiales</taxon>
        <taxon>Brucellaceae</taxon>
        <taxon>Pseudochrobactrum</taxon>
    </lineage>
</organism>
<accession>A0A7W8AJP8</accession>
<gene>
    <name evidence="2" type="ORF">HNQ68_002143</name>
</gene>
<evidence type="ECO:0000259" key="1">
    <source>
        <dbReference type="SMART" id="SM00873"/>
    </source>
</evidence>
<dbReference type="Pfam" id="PF03483">
    <property type="entry name" value="B3_4"/>
    <property type="match status" value="1"/>
</dbReference>
<dbReference type="AlphaFoldDB" id="A0A7W8AJP8"/>
<dbReference type="SMART" id="SM00873">
    <property type="entry name" value="B3_4"/>
    <property type="match status" value="1"/>
</dbReference>
<reference evidence="2 3" key="1">
    <citation type="submission" date="2020-08" db="EMBL/GenBank/DDBJ databases">
        <title>Genomic Encyclopedia of Type Strains, Phase IV (KMG-IV): sequencing the most valuable type-strain genomes for metagenomic binning, comparative biology and taxonomic classification.</title>
        <authorList>
            <person name="Goeker M."/>
        </authorList>
    </citation>
    <scope>NUCLEOTIDE SEQUENCE [LARGE SCALE GENOMIC DNA]</scope>
    <source>
        <strain evidence="2 3">DSM 25620</strain>
    </source>
</reference>
<name>A0A7W8AJP8_9HYPH</name>
<dbReference type="PANTHER" id="PTHR39209">
    <property type="match status" value="1"/>
</dbReference>
<dbReference type="InterPro" id="IPR005146">
    <property type="entry name" value="B3/B4_tRNA-bd"/>
</dbReference>
<dbReference type="PANTHER" id="PTHR39209:SF2">
    <property type="entry name" value="CYTOPLASMIC PROTEIN"/>
    <property type="match status" value="1"/>
</dbReference>
<sequence length="225" mass="24985">MSIHYRYSPSVLTSFPQLQSRGLLIDGINRNADPSAAMSQLTAIAKNRLAHATEGEFPEIKAWRRAFAAMGYKPTQYRCASEALLRRFRMEGSLPALHPLVDLCNATSLAFAIPVAVFDVEKINGILSIRHADGDEVYETFSGSTESPEQGEIIYADDDRRAHARRWTNRQSGWSAINSKTKTALIVTEALHETAQQDTDKLINSLATTLKQLWPASKITRVNPA</sequence>
<dbReference type="Proteomes" id="UP000531231">
    <property type="component" value="Unassembled WGS sequence"/>
</dbReference>
<proteinExistence type="predicted"/>
<protein>
    <submittedName>
        <fullName evidence="2">DNA/RNA-binding domain of Phe-tRNA-synthetase-like protein</fullName>
    </submittedName>
</protein>
<dbReference type="InterPro" id="IPR020825">
    <property type="entry name" value="Phe-tRNA_synthase-like_B3/B4"/>
</dbReference>
<feature type="domain" description="B3/B4 tRNA-binding" evidence="1">
    <location>
        <begin position="61"/>
        <end position="215"/>
    </location>
</feature>
<dbReference type="SUPFAM" id="SSF56037">
    <property type="entry name" value="PheT/TilS domain"/>
    <property type="match status" value="1"/>
</dbReference>
<keyword evidence="3" id="KW-1185">Reference proteome</keyword>
<dbReference type="Gene3D" id="3.50.40.10">
    <property type="entry name" value="Phenylalanyl-trna Synthetase, Chain B, domain 3"/>
    <property type="match status" value="1"/>
</dbReference>
<evidence type="ECO:0000313" key="2">
    <source>
        <dbReference type="EMBL" id="MBB5091602.1"/>
    </source>
</evidence>
<dbReference type="GO" id="GO:0004826">
    <property type="term" value="F:phenylalanine-tRNA ligase activity"/>
    <property type="evidence" value="ECO:0007669"/>
    <property type="project" value="InterPro"/>
</dbReference>
<comment type="caution">
    <text evidence="2">The sequence shown here is derived from an EMBL/GenBank/DDBJ whole genome shotgun (WGS) entry which is preliminary data.</text>
</comment>
<dbReference type="GO" id="GO:0003723">
    <property type="term" value="F:RNA binding"/>
    <property type="evidence" value="ECO:0007669"/>
    <property type="project" value="InterPro"/>
</dbReference>
<dbReference type="EMBL" id="JACHIL010000003">
    <property type="protein sequence ID" value="MBB5091602.1"/>
    <property type="molecule type" value="Genomic_DNA"/>
</dbReference>